<dbReference type="PROSITE" id="PS51257">
    <property type="entry name" value="PROKAR_LIPOPROTEIN"/>
    <property type="match status" value="1"/>
</dbReference>
<dbReference type="InterPro" id="IPR036909">
    <property type="entry name" value="Cyt_c-like_dom_sf"/>
</dbReference>
<keyword evidence="5 9" id="KW-0560">Oxidoreductase</keyword>
<dbReference type="RefSeq" id="WP_184012818.1">
    <property type="nucleotide sequence ID" value="NZ_JACIJS010000009.1"/>
</dbReference>
<dbReference type="InterPro" id="IPR051395">
    <property type="entry name" value="Cytochrome_c_Peroxidase/MauG"/>
</dbReference>
<evidence type="ECO:0000256" key="3">
    <source>
        <dbReference type="ARBA" id="ARBA00022723"/>
    </source>
</evidence>
<dbReference type="GO" id="GO:0020037">
    <property type="term" value="F:heme binding"/>
    <property type="evidence" value="ECO:0007669"/>
    <property type="project" value="InterPro"/>
</dbReference>
<accession>A0A840X0D6</accession>
<reference evidence="9 10" key="1">
    <citation type="submission" date="2020-08" db="EMBL/GenBank/DDBJ databases">
        <title>Genomic Encyclopedia of Type Strains, Phase IV (KMG-IV): sequencing the most valuable type-strain genomes for metagenomic binning, comparative biology and taxonomic classification.</title>
        <authorList>
            <person name="Goeker M."/>
        </authorList>
    </citation>
    <scope>NUCLEOTIDE SEQUENCE [LARGE SCALE GENOMIC DNA]</scope>
    <source>
        <strain evidence="9 10">DSM 103377</strain>
    </source>
</reference>
<dbReference type="Gene3D" id="1.10.760.10">
    <property type="entry name" value="Cytochrome c-like domain"/>
    <property type="match status" value="2"/>
</dbReference>
<name>A0A840X0D6_9RHOB</name>
<keyword evidence="2 7" id="KW-0349">Heme</keyword>
<feature type="domain" description="Cytochrome c" evidence="8">
    <location>
        <begin position="247"/>
        <end position="387"/>
    </location>
</feature>
<evidence type="ECO:0000313" key="10">
    <source>
        <dbReference type="Proteomes" id="UP000553766"/>
    </source>
</evidence>
<dbReference type="SUPFAM" id="SSF46626">
    <property type="entry name" value="Cytochrome c"/>
    <property type="match status" value="2"/>
</dbReference>
<dbReference type="GO" id="GO:0046872">
    <property type="term" value="F:metal ion binding"/>
    <property type="evidence" value="ECO:0007669"/>
    <property type="project" value="UniProtKB-KW"/>
</dbReference>
<proteinExistence type="predicted"/>
<dbReference type="InterPro" id="IPR009056">
    <property type="entry name" value="Cyt_c-like_dom"/>
</dbReference>
<dbReference type="GO" id="GO:0030313">
    <property type="term" value="C:cell envelope"/>
    <property type="evidence" value="ECO:0007669"/>
    <property type="project" value="UniProtKB-SubCell"/>
</dbReference>
<evidence type="ECO:0000256" key="5">
    <source>
        <dbReference type="ARBA" id="ARBA00023002"/>
    </source>
</evidence>
<keyword evidence="6 7" id="KW-0408">Iron</keyword>
<keyword evidence="10" id="KW-1185">Reference proteome</keyword>
<keyword evidence="4" id="KW-0732">Signal</keyword>
<dbReference type="PANTHER" id="PTHR30600:SF10">
    <property type="entry name" value="BLL6722 PROTEIN"/>
    <property type="match status" value="1"/>
</dbReference>
<keyword evidence="9" id="KW-0575">Peroxidase</keyword>
<dbReference type="PANTHER" id="PTHR30600">
    <property type="entry name" value="CYTOCHROME C PEROXIDASE-RELATED"/>
    <property type="match status" value="1"/>
</dbReference>
<organism evidence="9 10">
    <name type="scientific">Rubricella aquisinus</name>
    <dbReference type="NCBI Taxonomy" id="2028108"/>
    <lineage>
        <taxon>Bacteria</taxon>
        <taxon>Pseudomonadati</taxon>
        <taxon>Pseudomonadota</taxon>
        <taxon>Alphaproteobacteria</taxon>
        <taxon>Rhodobacterales</taxon>
        <taxon>Paracoccaceae</taxon>
        <taxon>Rubricella</taxon>
    </lineage>
</organism>
<dbReference type="AlphaFoldDB" id="A0A840X0D6"/>
<protein>
    <submittedName>
        <fullName evidence="9">Cytochrome c peroxidase</fullName>
        <ecNumber evidence="9">1.11.1.5</ecNumber>
    </submittedName>
</protein>
<evidence type="ECO:0000313" key="9">
    <source>
        <dbReference type="EMBL" id="MBB5516860.1"/>
    </source>
</evidence>
<dbReference type="Proteomes" id="UP000553766">
    <property type="component" value="Unassembled WGS sequence"/>
</dbReference>
<comment type="caution">
    <text evidence="9">The sequence shown here is derived from an EMBL/GenBank/DDBJ whole genome shotgun (WGS) entry which is preliminary data.</text>
</comment>
<dbReference type="Pfam" id="PF03150">
    <property type="entry name" value="CCP_MauG"/>
    <property type="match status" value="1"/>
</dbReference>
<keyword evidence="3 7" id="KW-0479">Metal-binding</keyword>
<evidence type="ECO:0000256" key="6">
    <source>
        <dbReference type="ARBA" id="ARBA00023004"/>
    </source>
</evidence>
<evidence type="ECO:0000256" key="7">
    <source>
        <dbReference type="PROSITE-ProRule" id="PRU00433"/>
    </source>
</evidence>
<dbReference type="GO" id="GO:0009055">
    <property type="term" value="F:electron transfer activity"/>
    <property type="evidence" value="ECO:0007669"/>
    <property type="project" value="InterPro"/>
</dbReference>
<comment type="subcellular location">
    <subcellularLocation>
        <location evidence="1">Cell envelope</location>
    </subcellularLocation>
</comment>
<evidence type="ECO:0000259" key="8">
    <source>
        <dbReference type="PROSITE" id="PS51007"/>
    </source>
</evidence>
<gene>
    <name evidence="9" type="ORF">FHS89_002902</name>
</gene>
<dbReference type="EC" id="1.11.1.5" evidence="9"/>
<evidence type="ECO:0000256" key="4">
    <source>
        <dbReference type="ARBA" id="ARBA00022729"/>
    </source>
</evidence>
<evidence type="ECO:0000256" key="1">
    <source>
        <dbReference type="ARBA" id="ARBA00004196"/>
    </source>
</evidence>
<sequence>MRRFIITGSILGLIGCAPAPVIEAHVPPPTPDLAWVDQSALLAAFDGRIDLTDLPNYADPYIPLWITPARFGTNPVSDTGATLGRVLFYDTALSVDESRSCASCHQQAHAFGDPARGSIGGGGRTARQSMRLVNLAYRAPSVADDDALTRFWDNRAETPEMQAIMPLLDPIEHGFSTGLAPLIARLEGIAYYAPLFTAAFGDAEITEARIAAALAQFSNSIISFDSAFDEGRGSAVSQSADFATFSAAENAGKRLFLFGSTGRRGGPPGVACADCHAAPEFASVDMAGHNGITGVIGDRDGSDLSVMRAPSLRDLVAPDGSLNGPFMHDGSLRTLGAVLRHYRTADEPGRFDDASDFRATLHPQLRGGLRLTRTDASNIEAFLRTLTGRALYTDEKWSDPFGE</sequence>
<dbReference type="InterPro" id="IPR004852">
    <property type="entry name" value="Di-haem_cyt_c_peroxidsae"/>
</dbReference>
<dbReference type="PROSITE" id="PS51007">
    <property type="entry name" value="CYTC"/>
    <property type="match status" value="1"/>
</dbReference>
<dbReference type="GO" id="GO:0004130">
    <property type="term" value="F:cytochrome-c peroxidase activity"/>
    <property type="evidence" value="ECO:0007669"/>
    <property type="project" value="UniProtKB-EC"/>
</dbReference>
<evidence type="ECO:0000256" key="2">
    <source>
        <dbReference type="ARBA" id="ARBA00022617"/>
    </source>
</evidence>
<dbReference type="EMBL" id="JACIJS010000009">
    <property type="protein sequence ID" value="MBB5516860.1"/>
    <property type="molecule type" value="Genomic_DNA"/>
</dbReference>